<evidence type="ECO:0000256" key="9">
    <source>
        <dbReference type="ARBA" id="ARBA00023201"/>
    </source>
</evidence>
<dbReference type="Pfam" id="PF00858">
    <property type="entry name" value="ASC"/>
    <property type="match status" value="1"/>
</dbReference>
<keyword evidence="10 11" id="KW-0407">Ion channel</keyword>
<dbReference type="InterPro" id="IPR001873">
    <property type="entry name" value="ENaC"/>
</dbReference>
<keyword evidence="5 12" id="KW-1133">Transmembrane helix</keyword>
<comment type="subcellular location">
    <subcellularLocation>
        <location evidence="1">Membrane</location>
        <topology evidence="1">Multi-pass membrane protein</topology>
    </subcellularLocation>
</comment>
<keyword evidence="4 11" id="KW-0812">Transmembrane</keyword>
<keyword evidence="8 12" id="KW-0472">Membrane</keyword>
<dbReference type="GO" id="GO:0015280">
    <property type="term" value="F:ligand-gated sodium channel activity"/>
    <property type="evidence" value="ECO:0007669"/>
    <property type="project" value="TreeGrafter"/>
</dbReference>
<evidence type="ECO:0000256" key="4">
    <source>
        <dbReference type="ARBA" id="ARBA00022692"/>
    </source>
</evidence>
<accession>A0A1I8HCP1</accession>
<dbReference type="AlphaFoldDB" id="A0A1I8HCP1"/>
<evidence type="ECO:0000256" key="3">
    <source>
        <dbReference type="ARBA" id="ARBA00022461"/>
    </source>
</evidence>
<keyword evidence="3 11" id="KW-0894">Sodium channel</keyword>
<keyword evidence="7 11" id="KW-0406">Ion transport</keyword>
<evidence type="ECO:0000256" key="8">
    <source>
        <dbReference type="ARBA" id="ARBA00023136"/>
    </source>
</evidence>
<keyword evidence="9 11" id="KW-0739">Sodium transport</keyword>
<organism evidence="13 14">
    <name type="scientific">Macrostomum lignano</name>
    <dbReference type="NCBI Taxonomy" id="282301"/>
    <lineage>
        <taxon>Eukaryota</taxon>
        <taxon>Metazoa</taxon>
        <taxon>Spiralia</taxon>
        <taxon>Lophotrochozoa</taxon>
        <taxon>Platyhelminthes</taxon>
        <taxon>Rhabditophora</taxon>
        <taxon>Macrostomorpha</taxon>
        <taxon>Macrostomida</taxon>
        <taxon>Macrostomidae</taxon>
        <taxon>Macrostomum</taxon>
    </lineage>
</organism>
<proteinExistence type="inferred from homology"/>
<name>A0A1I8HCP1_9PLAT</name>
<evidence type="ECO:0000256" key="10">
    <source>
        <dbReference type="ARBA" id="ARBA00023303"/>
    </source>
</evidence>
<sequence length="428" mass="49461">GSSLRRLIWALAIMGACIGFSLHLAELAQRYLSYPVSTEFSNEGADFQFPTVTICPTDNFVDFCQPVPLFIPMNYFRCLQDMVLDNNRVYKLLGSENWNASLRVFPYNYYHHGRLSLRAVAYRGNLFQQPYETVLYCRYNSQPCSFENFTTYKDEEGLMCISFTPTNRTIVNAGPGNGLYLVLHHVTENYLTDEEQIDYVPGFQVALHESGFKPDMSLGFKVPFGQKTTARVYAETVTKVNRDATPCSKNLPNVTYTMNYSYPDNFENQSFFGDYQDCVIRIKQEEFRDTCGCLGTHLPLPSELMNDTLVCHQLPDEVLHQNIYAVTFRHDDGTVGHTDYRISNWTEPDDRSFDFDKLIMLSDYLKDNWDSLNFNRSKTFLRCYDQVLNRQKSQGVTTTNCKVRCTKTRYRDITTTSSWPKDFQLAAK</sequence>
<evidence type="ECO:0000256" key="5">
    <source>
        <dbReference type="ARBA" id="ARBA00022989"/>
    </source>
</evidence>
<keyword evidence="2 11" id="KW-0813">Transport</keyword>
<dbReference type="PRINTS" id="PR01078">
    <property type="entry name" value="AMINACHANNEL"/>
</dbReference>
<dbReference type="WBParaSite" id="maker-uti_cns_0005458-snap-gene-0.7-mRNA-1">
    <property type="protein sequence ID" value="maker-uti_cns_0005458-snap-gene-0.7-mRNA-1"/>
    <property type="gene ID" value="maker-uti_cns_0005458-snap-gene-0.7"/>
</dbReference>
<keyword evidence="6" id="KW-0915">Sodium</keyword>
<comment type="similarity">
    <text evidence="11">Belongs to the amiloride-sensitive sodium channel (TC 1.A.6) family.</text>
</comment>
<protein>
    <submittedName>
        <fullName evidence="14">Amiloride-sensitive sodium channel</fullName>
    </submittedName>
</protein>
<dbReference type="PANTHER" id="PTHR11690">
    <property type="entry name" value="AMILORIDE-SENSITIVE SODIUM CHANNEL-RELATED"/>
    <property type="match status" value="1"/>
</dbReference>
<feature type="transmembrane region" description="Helical" evidence="12">
    <location>
        <begin position="7"/>
        <end position="25"/>
    </location>
</feature>
<evidence type="ECO:0000313" key="13">
    <source>
        <dbReference type="Proteomes" id="UP000095280"/>
    </source>
</evidence>
<dbReference type="GO" id="GO:0005886">
    <property type="term" value="C:plasma membrane"/>
    <property type="evidence" value="ECO:0007669"/>
    <property type="project" value="TreeGrafter"/>
</dbReference>
<evidence type="ECO:0000256" key="7">
    <source>
        <dbReference type="ARBA" id="ARBA00023065"/>
    </source>
</evidence>
<evidence type="ECO:0000256" key="6">
    <source>
        <dbReference type="ARBA" id="ARBA00023053"/>
    </source>
</evidence>
<evidence type="ECO:0000256" key="11">
    <source>
        <dbReference type="RuleBase" id="RU000679"/>
    </source>
</evidence>
<dbReference type="Proteomes" id="UP000095280">
    <property type="component" value="Unplaced"/>
</dbReference>
<dbReference type="Gene3D" id="2.60.470.10">
    <property type="entry name" value="Acid-sensing ion channels like domains"/>
    <property type="match status" value="1"/>
</dbReference>
<evidence type="ECO:0000256" key="1">
    <source>
        <dbReference type="ARBA" id="ARBA00004141"/>
    </source>
</evidence>
<evidence type="ECO:0000256" key="12">
    <source>
        <dbReference type="SAM" id="Phobius"/>
    </source>
</evidence>
<keyword evidence="13" id="KW-1185">Reference proteome</keyword>
<dbReference type="PANTHER" id="PTHR11690:SF248">
    <property type="entry name" value="PICKPOCKET 17, ISOFORM A"/>
    <property type="match status" value="1"/>
</dbReference>
<evidence type="ECO:0000256" key="2">
    <source>
        <dbReference type="ARBA" id="ARBA00022448"/>
    </source>
</evidence>
<evidence type="ECO:0000313" key="14">
    <source>
        <dbReference type="WBParaSite" id="maker-uti_cns_0005458-snap-gene-0.7-mRNA-1"/>
    </source>
</evidence>
<reference evidence="14" key="1">
    <citation type="submission" date="2016-11" db="UniProtKB">
        <authorList>
            <consortium name="WormBaseParasite"/>
        </authorList>
    </citation>
    <scope>IDENTIFICATION</scope>
</reference>